<dbReference type="OrthoDB" id="9782876at2"/>
<sequence>MILCGHKIERGEKKYIKIHVNEEYALDVILYCGAFPGKTLVVAAGVHGCEYVGIEAIKRLIKELNTERLSGNVIILPLVNAQGFLSGAKQVVPEDNVNLNRAFPGRQDGTLSEQIAYTIEKEIYPYADFLIDLHSGDINESLFPLVFIPSVGSDEVNRLALEGAKMLSVPYRVRSTAKNGLYSWAVQKGVPSLLIERGEGGRWSELEVADCMEDVYRIMSYLSISEQKFKLVQQQEIAKAKYEESTVYGYWYPKITAGNFVSEGDILGVLQPYPKGKPVEIKAEFDGVILYYTTALGVQPGDAIVAYGRT</sequence>
<evidence type="ECO:0000256" key="3">
    <source>
        <dbReference type="ARBA" id="ARBA00022801"/>
    </source>
</evidence>
<dbReference type="InterPro" id="IPR053138">
    <property type="entry name" value="N-alpha-Ac-DABA_deacetylase"/>
</dbReference>
<evidence type="ECO:0000259" key="5">
    <source>
        <dbReference type="Pfam" id="PF24827"/>
    </source>
</evidence>
<keyword evidence="2" id="KW-0479">Metal-binding</keyword>
<accession>A0A1M6U686</accession>
<dbReference type="Gene3D" id="3.40.630.10">
    <property type="entry name" value="Zn peptidases"/>
    <property type="match status" value="1"/>
</dbReference>
<keyword evidence="7" id="KW-1185">Reference proteome</keyword>
<dbReference type="PIRSF" id="PIRSF039012">
    <property type="entry name" value="ASP"/>
    <property type="match status" value="1"/>
</dbReference>
<evidence type="ECO:0000256" key="2">
    <source>
        <dbReference type="ARBA" id="ARBA00022723"/>
    </source>
</evidence>
<evidence type="ECO:0000313" key="7">
    <source>
        <dbReference type="Proteomes" id="UP000183975"/>
    </source>
</evidence>
<organism evidence="6 7">
    <name type="scientific">Anaerotignum lactatifermentans DSM 14214</name>
    <dbReference type="NCBI Taxonomy" id="1121323"/>
    <lineage>
        <taxon>Bacteria</taxon>
        <taxon>Bacillati</taxon>
        <taxon>Bacillota</taxon>
        <taxon>Clostridia</taxon>
        <taxon>Lachnospirales</taxon>
        <taxon>Anaerotignaceae</taxon>
        <taxon>Anaerotignum</taxon>
    </lineage>
</organism>
<dbReference type="Pfam" id="PF24827">
    <property type="entry name" value="AstE_AspA_cat"/>
    <property type="match status" value="1"/>
</dbReference>
<dbReference type="InterPro" id="IPR043795">
    <property type="entry name" value="N-alpha-Ac-DABA-like"/>
</dbReference>
<keyword evidence="3" id="KW-0378">Hydrolase</keyword>
<dbReference type="GO" id="GO:0016811">
    <property type="term" value="F:hydrolase activity, acting on carbon-nitrogen (but not peptide) bonds, in linear amides"/>
    <property type="evidence" value="ECO:0007669"/>
    <property type="project" value="InterPro"/>
</dbReference>
<dbReference type="SUPFAM" id="SSF53187">
    <property type="entry name" value="Zn-dependent exopeptidases"/>
    <property type="match status" value="1"/>
</dbReference>
<dbReference type="PANTHER" id="PTHR37326:SF1">
    <property type="entry name" value="BLL3975 PROTEIN"/>
    <property type="match status" value="1"/>
</dbReference>
<protein>
    <recommendedName>
        <fullName evidence="5">Succinylglutamate desuccinylase/Aspartoacylase catalytic domain-containing protein</fullName>
    </recommendedName>
</protein>
<comment type="cofactor">
    <cofactor evidence="1">
        <name>Zn(2+)</name>
        <dbReference type="ChEBI" id="CHEBI:29105"/>
    </cofactor>
</comment>
<name>A0A1M6U686_9FIRM</name>
<dbReference type="CDD" id="cd06254">
    <property type="entry name" value="M14_ASTE_ASPA-like"/>
    <property type="match status" value="1"/>
</dbReference>
<reference evidence="6 7" key="1">
    <citation type="submission" date="2016-11" db="EMBL/GenBank/DDBJ databases">
        <authorList>
            <person name="Jaros S."/>
            <person name="Januszkiewicz K."/>
            <person name="Wedrychowicz H."/>
        </authorList>
    </citation>
    <scope>NUCLEOTIDE SEQUENCE [LARGE SCALE GENOMIC DNA]</scope>
    <source>
        <strain evidence="6 7">DSM 14214</strain>
    </source>
</reference>
<feature type="domain" description="Succinylglutamate desuccinylase/Aspartoacylase catalytic" evidence="5">
    <location>
        <begin position="36"/>
        <end position="221"/>
    </location>
</feature>
<evidence type="ECO:0000256" key="4">
    <source>
        <dbReference type="ARBA" id="ARBA00022833"/>
    </source>
</evidence>
<gene>
    <name evidence="6" type="ORF">SAMN02745138_02090</name>
</gene>
<proteinExistence type="predicted"/>
<dbReference type="EMBL" id="FRAH01000037">
    <property type="protein sequence ID" value="SHK64795.1"/>
    <property type="molecule type" value="Genomic_DNA"/>
</dbReference>
<dbReference type="GO" id="GO:0046872">
    <property type="term" value="F:metal ion binding"/>
    <property type="evidence" value="ECO:0007669"/>
    <property type="project" value="UniProtKB-KW"/>
</dbReference>
<dbReference type="GO" id="GO:0016788">
    <property type="term" value="F:hydrolase activity, acting on ester bonds"/>
    <property type="evidence" value="ECO:0007669"/>
    <property type="project" value="InterPro"/>
</dbReference>
<evidence type="ECO:0000256" key="1">
    <source>
        <dbReference type="ARBA" id="ARBA00001947"/>
    </source>
</evidence>
<dbReference type="AlphaFoldDB" id="A0A1M6U686"/>
<dbReference type="RefSeq" id="WP_072851539.1">
    <property type="nucleotide sequence ID" value="NZ_FRAH01000037.1"/>
</dbReference>
<evidence type="ECO:0000313" key="6">
    <source>
        <dbReference type="EMBL" id="SHK64795.1"/>
    </source>
</evidence>
<dbReference type="Proteomes" id="UP000183975">
    <property type="component" value="Unassembled WGS sequence"/>
</dbReference>
<keyword evidence="4" id="KW-0862">Zinc</keyword>
<dbReference type="PANTHER" id="PTHR37326">
    <property type="entry name" value="BLL3975 PROTEIN"/>
    <property type="match status" value="1"/>
</dbReference>
<dbReference type="InterPro" id="IPR055438">
    <property type="entry name" value="AstE_AspA_cat"/>
</dbReference>